<proteinExistence type="predicted"/>
<geneLocation type="plasmid" evidence="1">
    <name>pVPH2</name>
</geneLocation>
<dbReference type="EMBL" id="KP791968">
    <property type="protein sequence ID" value="AKD43664.1"/>
    <property type="molecule type" value="Genomic_DNA"/>
</dbReference>
<organism evidence="1">
    <name type="scientific">Vibrio parahaemolyticus</name>
    <dbReference type="NCBI Taxonomy" id="670"/>
    <lineage>
        <taxon>Bacteria</taxon>
        <taxon>Pseudomonadati</taxon>
        <taxon>Pseudomonadota</taxon>
        <taxon>Gammaproteobacteria</taxon>
        <taxon>Vibrionales</taxon>
        <taxon>Vibrionaceae</taxon>
        <taxon>Vibrio</taxon>
    </lineage>
</organism>
<protein>
    <submittedName>
        <fullName evidence="1">Uncharacterized protein</fullName>
    </submittedName>
</protein>
<dbReference type="Pfam" id="PF22397">
    <property type="entry name" value="NADAR-DarT1"/>
    <property type="match status" value="1"/>
</dbReference>
<evidence type="ECO:0000313" key="1">
    <source>
        <dbReference type="EMBL" id="AKD43664.1"/>
    </source>
</evidence>
<reference evidence="1" key="1">
    <citation type="submission" date="2015-02" db="EMBL/GenBank/DDBJ databases">
        <title>Sequence analysis of the plasmid encoding blaPER-1 from Vibrio parahaemolyticus.</title>
        <authorList>
            <person name="Li R."/>
            <person name="Chen S."/>
        </authorList>
    </citation>
    <scope>NUCLEOTIDE SEQUENCE</scope>
    <source>
        <strain evidence="1">2011VPH2</strain>
        <plasmid evidence="1">pVPH2</plasmid>
    </source>
</reference>
<dbReference type="AlphaFoldDB" id="A0A162CD89"/>
<dbReference type="RefSeq" id="WP_172686200.1">
    <property type="nucleotide sequence ID" value="NZ_KP791968.1"/>
</dbReference>
<dbReference type="InterPro" id="IPR053913">
    <property type="entry name" value="NADAR-DarT1"/>
</dbReference>
<name>A0A162CD89_VIBPH</name>
<keyword evidence="1" id="KW-0614">Plasmid</keyword>
<accession>A0A162CD89</accession>
<sequence length="228" mass="26196">MASRPIFISKRDFPFVEEKQVEFTWHPGFSILQKQKSIADLHRSFQMLVPTSNTLEVSSKSDKELGVALSAFNLKVSLNKGDSVAVENLFQASKIFENGGPYKDLLYISPLDAKRDNRLKESGKVIGFKGKEQVWPTEPKTLYYDWIYINALHSNKNLRESVQKFDSFSDIEFNPMKSFNCQARSVALYVSLSKINKIEKVISSPDYYRELMIPKITTQNIFSQQSLF</sequence>